<organism evidence="2 3">
    <name type="scientific">Microvirga mediterraneensis</name>
    <dbReference type="NCBI Taxonomy" id="2754695"/>
    <lineage>
        <taxon>Bacteria</taxon>
        <taxon>Pseudomonadati</taxon>
        <taxon>Pseudomonadota</taxon>
        <taxon>Alphaproteobacteria</taxon>
        <taxon>Hyphomicrobiales</taxon>
        <taxon>Methylobacteriaceae</taxon>
        <taxon>Microvirga</taxon>
    </lineage>
</organism>
<protein>
    <submittedName>
        <fullName evidence="2">Uncharacterized protein</fullName>
    </submittedName>
</protein>
<proteinExistence type="predicted"/>
<evidence type="ECO:0000256" key="1">
    <source>
        <dbReference type="SAM" id="MobiDB-lite"/>
    </source>
</evidence>
<name>A0A838BJY5_9HYPH</name>
<dbReference type="EMBL" id="JACDXJ010000001">
    <property type="protein sequence ID" value="MBA1155273.1"/>
    <property type="molecule type" value="Genomic_DNA"/>
</dbReference>
<comment type="caution">
    <text evidence="2">The sequence shown here is derived from an EMBL/GenBank/DDBJ whole genome shotgun (WGS) entry which is preliminary data.</text>
</comment>
<evidence type="ECO:0000313" key="2">
    <source>
        <dbReference type="EMBL" id="MBA1155273.1"/>
    </source>
</evidence>
<sequence length="65" mass="7587">MYTFRKTPAKSVMFVVDYDDARRAYLWIDDLEKASDARFVEGMARARQEQGTLPEGTITSIRRVR</sequence>
<dbReference type="AlphaFoldDB" id="A0A838BJY5"/>
<evidence type="ECO:0000313" key="3">
    <source>
        <dbReference type="Proteomes" id="UP000572984"/>
    </source>
</evidence>
<keyword evidence="3" id="KW-1185">Reference proteome</keyword>
<feature type="region of interest" description="Disordered" evidence="1">
    <location>
        <begin position="46"/>
        <end position="65"/>
    </location>
</feature>
<dbReference type="Proteomes" id="UP000572984">
    <property type="component" value="Unassembled WGS sequence"/>
</dbReference>
<accession>A0A838BJY5</accession>
<gene>
    <name evidence="2" type="ORF">H0S73_03905</name>
</gene>
<dbReference type="RefSeq" id="WP_181050926.1">
    <property type="nucleotide sequence ID" value="NZ_JACDXJ010000001.1"/>
</dbReference>
<reference evidence="2 3" key="1">
    <citation type="submission" date="2020-07" db="EMBL/GenBank/DDBJ databases">
        <title>Draft genome and description of Microvirga mediterraneensis Marseille-Q2068 sp. nov.</title>
        <authorList>
            <person name="Boxberger M."/>
        </authorList>
    </citation>
    <scope>NUCLEOTIDE SEQUENCE [LARGE SCALE GENOMIC DNA]</scope>
    <source>
        <strain evidence="2 3">Marseille-Q2068</strain>
    </source>
</reference>